<dbReference type="Gene3D" id="3.40.50.2300">
    <property type="match status" value="2"/>
</dbReference>
<evidence type="ECO:0000259" key="2">
    <source>
        <dbReference type="Pfam" id="PF13458"/>
    </source>
</evidence>
<dbReference type="AlphaFoldDB" id="A0A0F9HW13"/>
<dbReference type="EMBL" id="LAZR01015797">
    <property type="protein sequence ID" value="KKM07327.1"/>
    <property type="molecule type" value="Genomic_DNA"/>
</dbReference>
<accession>A0A0F9HW13</accession>
<dbReference type="PANTHER" id="PTHR30483:SF6">
    <property type="entry name" value="PERIPLASMIC BINDING PROTEIN OF ABC TRANSPORTER FOR NATURAL AMINO ACIDS"/>
    <property type="match status" value="1"/>
</dbReference>
<protein>
    <recommendedName>
        <fullName evidence="2">Leucine-binding protein domain-containing protein</fullName>
    </recommendedName>
</protein>
<dbReference type="SUPFAM" id="SSF53822">
    <property type="entry name" value="Periplasmic binding protein-like I"/>
    <property type="match status" value="1"/>
</dbReference>
<proteinExistence type="predicted"/>
<evidence type="ECO:0000256" key="1">
    <source>
        <dbReference type="ARBA" id="ARBA00022729"/>
    </source>
</evidence>
<reference evidence="3" key="1">
    <citation type="journal article" date="2015" name="Nature">
        <title>Complex archaea that bridge the gap between prokaryotes and eukaryotes.</title>
        <authorList>
            <person name="Spang A."/>
            <person name="Saw J.H."/>
            <person name="Jorgensen S.L."/>
            <person name="Zaremba-Niedzwiedzka K."/>
            <person name="Martijn J."/>
            <person name="Lind A.E."/>
            <person name="van Eijk R."/>
            <person name="Schleper C."/>
            <person name="Guy L."/>
            <person name="Ettema T.J."/>
        </authorList>
    </citation>
    <scope>NUCLEOTIDE SEQUENCE</scope>
</reference>
<dbReference type="PANTHER" id="PTHR30483">
    <property type="entry name" value="LEUCINE-SPECIFIC-BINDING PROTEIN"/>
    <property type="match status" value="1"/>
</dbReference>
<evidence type="ECO:0000313" key="3">
    <source>
        <dbReference type="EMBL" id="KKM07327.1"/>
    </source>
</evidence>
<feature type="domain" description="Leucine-binding protein" evidence="2">
    <location>
        <begin position="55"/>
        <end position="405"/>
    </location>
</feature>
<dbReference type="Pfam" id="PF13458">
    <property type="entry name" value="Peripla_BP_6"/>
    <property type="match status" value="1"/>
</dbReference>
<dbReference type="InterPro" id="IPR028082">
    <property type="entry name" value="Peripla_BP_I"/>
</dbReference>
<dbReference type="InterPro" id="IPR051010">
    <property type="entry name" value="BCAA_transport"/>
</dbReference>
<comment type="caution">
    <text evidence="3">The sequence shown here is derived from an EMBL/GenBank/DDBJ whole genome shotgun (WGS) entry which is preliminary data.</text>
</comment>
<dbReference type="CDD" id="cd06345">
    <property type="entry name" value="PBP1_ABC_ligand_binding-like"/>
    <property type="match status" value="1"/>
</dbReference>
<sequence>MASKRIIAIILVAVIAVGGGAAAWFFLLAPGAGTFSWGTSSAPGAPAGTTADEIIKIGLIGDLGEIQGDGTWEGGYLAAKEINTAGGVVINGSTYYVGVTFEDSDESNPNLVTSRGIAAAERLVYSKQVQYVIGGFRSEAVLAYQEVFMDNKMIFIDTGAATDIFTENVLSWPARYKYFFRTNPINSTSLGGEIFAFLLTMQAILNGTFPNTNIDTIGVLYEDLTWTTSLVSSLTSILPLYGLTVVPIAYDVTLSATDMNTHLQTLTTAGVHMLIPVISAQGGIMMMQQYAILEPDYVVIGIDVQSQLDTFWTQSNGDALYETIMQGVHRVNKTTLTIAFWDAFLAEFGHDPLYTAVGTYDAVYTLIDAIVNGQDFRSDTVVTELEAFDINSPHEGAGGNLAFTASHDTREGFGLGYTLWVQWQANGTKVVVPSYGARYPNHLIAPMGIYQVPPWVMTAWA</sequence>
<dbReference type="InterPro" id="IPR028081">
    <property type="entry name" value="Leu-bd"/>
</dbReference>
<organism evidence="3">
    <name type="scientific">marine sediment metagenome</name>
    <dbReference type="NCBI Taxonomy" id="412755"/>
    <lineage>
        <taxon>unclassified sequences</taxon>
        <taxon>metagenomes</taxon>
        <taxon>ecological metagenomes</taxon>
    </lineage>
</organism>
<keyword evidence="1" id="KW-0732">Signal</keyword>
<name>A0A0F9HW13_9ZZZZ</name>
<gene>
    <name evidence="3" type="ORF">LCGC14_1735030</name>
</gene>